<feature type="compositionally biased region" description="Basic residues" evidence="1">
    <location>
        <begin position="596"/>
        <end position="608"/>
    </location>
</feature>
<feature type="region of interest" description="Disordered" evidence="1">
    <location>
        <begin position="551"/>
        <end position="619"/>
    </location>
</feature>
<dbReference type="SUPFAM" id="SSF57997">
    <property type="entry name" value="Tropomyosin"/>
    <property type="match status" value="1"/>
</dbReference>
<feature type="compositionally biased region" description="Basic and acidic residues" evidence="1">
    <location>
        <begin position="492"/>
        <end position="501"/>
    </location>
</feature>
<gene>
    <name evidence="2" type="ORF">LARSCL_LOCUS21094</name>
</gene>
<organism evidence="2 3">
    <name type="scientific">Larinioides sclopetarius</name>
    <dbReference type="NCBI Taxonomy" id="280406"/>
    <lineage>
        <taxon>Eukaryota</taxon>
        <taxon>Metazoa</taxon>
        <taxon>Ecdysozoa</taxon>
        <taxon>Arthropoda</taxon>
        <taxon>Chelicerata</taxon>
        <taxon>Arachnida</taxon>
        <taxon>Araneae</taxon>
        <taxon>Araneomorphae</taxon>
        <taxon>Entelegynae</taxon>
        <taxon>Araneoidea</taxon>
        <taxon>Araneidae</taxon>
        <taxon>Larinioides</taxon>
    </lineage>
</organism>
<reference evidence="2 3" key="1">
    <citation type="submission" date="2024-04" db="EMBL/GenBank/DDBJ databases">
        <authorList>
            <person name="Rising A."/>
            <person name="Reimegard J."/>
            <person name="Sonavane S."/>
            <person name="Akerstrom W."/>
            <person name="Nylinder S."/>
            <person name="Hedman E."/>
            <person name="Kallberg Y."/>
        </authorList>
    </citation>
    <scope>NUCLEOTIDE SEQUENCE [LARGE SCALE GENOMIC DNA]</scope>
</reference>
<keyword evidence="3" id="KW-1185">Reference proteome</keyword>
<feature type="region of interest" description="Disordered" evidence="1">
    <location>
        <begin position="492"/>
        <end position="512"/>
    </location>
</feature>
<evidence type="ECO:0000313" key="3">
    <source>
        <dbReference type="Proteomes" id="UP001497382"/>
    </source>
</evidence>
<feature type="compositionally biased region" description="Basic and acidic residues" evidence="1">
    <location>
        <begin position="635"/>
        <end position="650"/>
    </location>
</feature>
<evidence type="ECO:0000256" key="1">
    <source>
        <dbReference type="SAM" id="MobiDB-lite"/>
    </source>
</evidence>
<proteinExistence type="predicted"/>
<feature type="compositionally biased region" description="Polar residues" evidence="1">
    <location>
        <begin position="227"/>
        <end position="282"/>
    </location>
</feature>
<feature type="region of interest" description="Disordered" evidence="1">
    <location>
        <begin position="635"/>
        <end position="654"/>
    </location>
</feature>
<feature type="compositionally biased region" description="Basic and acidic residues" evidence="1">
    <location>
        <begin position="569"/>
        <end position="582"/>
    </location>
</feature>
<protein>
    <submittedName>
        <fullName evidence="2">Uncharacterized protein</fullName>
    </submittedName>
</protein>
<accession>A0AAV2BRT2</accession>
<feature type="compositionally biased region" description="Polar residues" evidence="1">
    <location>
        <begin position="551"/>
        <end position="568"/>
    </location>
</feature>
<dbReference type="Proteomes" id="UP001497382">
    <property type="component" value="Unassembled WGS sequence"/>
</dbReference>
<name>A0AAV2BRT2_9ARAC</name>
<evidence type="ECO:0000313" key="2">
    <source>
        <dbReference type="EMBL" id="CAL1298973.1"/>
    </source>
</evidence>
<feature type="region of interest" description="Disordered" evidence="1">
    <location>
        <begin position="226"/>
        <end position="282"/>
    </location>
</feature>
<dbReference type="AlphaFoldDB" id="A0AAV2BRT2"/>
<sequence length="689" mass="80150">MLQEMSSVIKYFYPYFWRKFKFFDEDEIETECEGLIKNLRKAVWVHRIVSFWQWRYFFDSHKNADPITSSRDQYVSQIYFMVSSAIKDLPNIHESFLTTCSLVTAVAAYFTINGCKKFLKYCPDILVVLFEENYSKESDRAQIWDHFLTYNYSDAYEIVEKKTNGNPFSDVVNELDFVIEIQEKIKSTISVRKFPAVYRYTTEVVKRYKIRKYSFEKSVIISKEEASTQTEESLQNTEESLQNTEESLQNTEESLQNTEESLQNTEKSLQNTEKSLQNTEKSLQNTEKFLQNTEKFLQNTEERRQSECGQILLMRLIEFVNPNQSLQAIEEQIKPESGQRFLMQLSEFIDLKIAQSNSKEQLLQKEEKQEISPQTQSSFPKIRKHILENEQSSTISKITEDVSSEEISSFQSELSLEDTRKPQIVENDQSSSKMEETKAANLTISSFCPEEHSIHIAEKSRISNVESTSVAQGIEMTSKHDSAIQMKRSFQEDLKQPRISESEQSLSVTEETRDIYSMPISSLESQEQPLQNNIKELKTSDDEQRIPVIVSYNNLNSEDNTSQFETENPTEKNYSDTLHDSESTNQNTAPQSQQNSKKKKRKQKRKKNNSQTFEIKQSSTKVEDEAVDLRISSYSEEKSLQNEEQPRDSEESLPVLSKKEVSHALVFLKQNLIYSFGDVCDSFNLPVHI</sequence>
<comment type="caution">
    <text evidence="2">The sequence shown here is derived from an EMBL/GenBank/DDBJ whole genome shotgun (WGS) entry which is preliminary data.</text>
</comment>
<dbReference type="EMBL" id="CAXIEN010000481">
    <property type="protein sequence ID" value="CAL1298973.1"/>
    <property type="molecule type" value="Genomic_DNA"/>
</dbReference>